<dbReference type="Proteomes" id="UP001341840">
    <property type="component" value="Unassembled WGS sequence"/>
</dbReference>
<name>A0ABU6RYH0_9FABA</name>
<proteinExistence type="predicted"/>
<protein>
    <recommendedName>
        <fullName evidence="3">Reverse transcriptase RNase H-like domain-containing protein</fullName>
    </recommendedName>
</protein>
<evidence type="ECO:0008006" key="3">
    <source>
        <dbReference type="Google" id="ProtNLM"/>
    </source>
</evidence>
<comment type="caution">
    <text evidence="1">The sequence shown here is derived from an EMBL/GenBank/DDBJ whole genome shotgun (WGS) entry which is preliminary data.</text>
</comment>
<dbReference type="EMBL" id="JASCZI010033013">
    <property type="protein sequence ID" value="MED6128693.1"/>
    <property type="molecule type" value="Genomic_DNA"/>
</dbReference>
<evidence type="ECO:0000313" key="1">
    <source>
        <dbReference type="EMBL" id="MED6128693.1"/>
    </source>
</evidence>
<accession>A0ABU6RYH0</accession>
<gene>
    <name evidence="1" type="ORF">PIB30_100444</name>
</gene>
<reference evidence="1 2" key="1">
    <citation type="journal article" date="2023" name="Plants (Basel)">
        <title>Bridging the Gap: Combining Genomics and Transcriptomics Approaches to Understand Stylosanthes scabra, an Orphan Legume from the Brazilian Caatinga.</title>
        <authorList>
            <person name="Ferreira-Neto J.R.C."/>
            <person name="da Silva M.D."/>
            <person name="Binneck E."/>
            <person name="de Melo N.F."/>
            <person name="da Silva R.H."/>
            <person name="de Melo A.L.T.M."/>
            <person name="Pandolfi V."/>
            <person name="Bustamante F.O."/>
            <person name="Brasileiro-Vidal A.C."/>
            <person name="Benko-Iseppon A.M."/>
        </authorList>
    </citation>
    <scope>NUCLEOTIDE SEQUENCE [LARGE SCALE GENOMIC DNA]</scope>
    <source>
        <tissue evidence="1">Leaves</tissue>
    </source>
</reference>
<sequence length="144" mass="17018">MLHTQGYKKVGVVFPTYIKCKFKIAEKHKYSLVEAQVIAYLFTDRRNPTEVLFRRGSRKMDREDFATLCPGNEPFDYVMELMAYRTSWTQNQIQQTTIWSLPVRFSEYVLQGDVSVEELFSMFKEEWLPKPNALRYVSQSCCFA</sequence>
<organism evidence="1 2">
    <name type="scientific">Stylosanthes scabra</name>
    <dbReference type="NCBI Taxonomy" id="79078"/>
    <lineage>
        <taxon>Eukaryota</taxon>
        <taxon>Viridiplantae</taxon>
        <taxon>Streptophyta</taxon>
        <taxon>Embryophyta</taxon>
        <taxon>Tracheophyta</taxon>
        <taxon>Spermatophyta</taxon>
        <taxon>Magnoliopsida</taxon>
        <taxon>eudicotyledons</taxon>
        <taxon>Gunneridae</taxon>
        <taxon>Pentapetalae</taxon>
        <taxon>rosids</taxon>
        <taxon>fabids</taxon>
        <taxon>Fabales</taxon>
        <taxon>Fabaceae</taxon>
        <taxon>Papilionoideae</taxon>
        <taxon>50 kb inversion clade</taxon>
        <taxon>dalbergioids sensu lato</taxon>
        <taxon>Dalbergieae</taxon>
        <taxon>Pterocarpus clade</taxon>
        <taxon>Stylosanthes</taxon>
    </lineage>
</organism>
<evidence type="ECO:0000313" key="2">
    <source>
        <dbReference type="Proteomes" id="UP001341840"/>
    </source>
</evidence>
<keyword evidence="2" id="KW-1185">Reference proteome</keyword>